<dbReference type="OrthoDB" id="276276at2759"/>
<dbReference type="InterPro" id="IPR015797">
    <property type="entry name" value="NUDIX_hydrolase-like_dom_sf"/>
</dbReference>
<dbReference type="PROSITE" id="PS00893">
    <property type="entry name" value="NUDIX_BOX"/>
    <property type="match status" value="1"/>
</dbReference>
<reference evidence="6" key="2">
    <citation type="journal article" date="2023" name="Plants (Basel)">
        <title>Annotation of the Turnera subulata (Passifloraceae) Draft Genome Reveals the S-Locus Evolved after the Divergence of Turneroideae from Passifloroideae in a Stepwise Manner.</title>
        <authorList>
            <person name="Henning P.M."/>
            <person name="Roalson E.H."/>
            <person name="Mir W."/>
            <person name="McCubbin A.G."/>
            <person name="Shore J.S."/>
        </authorList>
    </citation>
    <scope>NUCLEOTIDE SEQUENCE</scope>
    <source>
        <strain evidence="6">F60SS</strain>
    </source>
</reference>
<keyword evidence="2 3" id="KW-0378">Hydrolase</keyword>
<dbReference type="EMBL" id="JAKUCV010007367">
    <property type="protein sequence ID" value="KAJ4823743.1"/>
    <property type="molecule type" value="Genomic_DNA"/>
</dbReference>
<dbReference type="Pfam" id="PF00293">
    <property type="entry name" value="NUDIX"/>
    <property type="match status" value="1"/>
</dbReference>
<dbReference type="CDD" id="cd03671">
    <property type="entry name" value="NUDIX_Ap4A_hydrolase_plant_like"/>
    <property type="match status" value="1"/>
</dbReference>
<evidence type="ECO:0000256" key="1">
    <source>
        <dbReference type="ARBA" id="ARBA00001936"/>
    </source>
</evidence>
<evidence type="ECO:0000256" key="2">
    <source>
        <dbReference type="ARBA" id="ARBA00022801"/>
    </source>
</evidence>
<dbReference type="InterPro" id="IPR020476">
    <property type="entry name" value="Nudix_hydrolase"/>
</dbReference>
<dbReference type="InterPro" id="IPR020084">
    <property type="entry name" value="NUDIX_hydrolase_CS"/>
</dbReference>
<dbReference type="PANTHER" id="PTHR11839:SF21">
    <property type="entry name" value="NUDIX HYDROLASE 27, CHLOROPLASTIC"/>
    <property type="match status" value="1"/>
</dbReference>
<name>A0A9Q0F2D7_9ROSI</name>
<accession>A0A9Q0F2D7</accession>
<feature type="domain" description="Nudix hydrolase" evidence="5">
    <location>
        <begin position="99"/>
        <end position="250"/>
    </location>
</feature>
<comment type="cofactor">
    <cofactor evidence="1">
        <name>Mn(2+)</name>
        <dbReference type="ChEBI" id="CHEBI:29035"/>
    </cofactor>
</comment>
<reference evidence="6" key="1">
    <citation type="submission" date="2022-02" db="EMBL/GenBank/DDBJ databases">
        <authorList>
            <person name="Henning P.M."/>
            <person name="McCubbin A.G."/>
            <person name="Shore J.S."/>
        </authorList>
    </citation>
    <scope>NUCLEOTIDE SEQUENCE</scope>
    <source>
        <strain evidence="6">F60SS</strain>
        <tissue evidence="6">Leaves</tissue>
    </source>
</reference>
<dbReference type="InterPro" id="IPR000086">
    <property type="entry name" value="NUDIX_hydrolase_dom"/>
</dbReference>
<feature type="region of interest" description="Disordered" evidence="4">
    <location>
        <begin position="68"/>
        <end position="95"/>
    </location>
</feature>
<dbReference type="GO" id="GO:0006753">
    <property type="term" value="P:nucleoside phosphate metabolic process"/>
    <property type="evidence" value="ECO:0007669"/>
    <property type="project" value="TreeGrafter"/>
</dbReference>
<dbReference type="InterPro" id="IPR022927">
    <property type="entry name" value="RppH"/>
</dbReference>
<comment type="similarity">
    <text evidence="3">Belongs to the Nudix hydrolase family.</text>
</comment>
<dbReference type="GO" id="GO:0019693">
    <property type="term" value="P:ribose phosphate metabolic process"/>
    <property type="evidence" value="ECO:0007669"/>
    <property type="project" value="TreeGrafter"/>
</dbReference>
<dbReference type="PRINTS" id="PR00502">
    <property type="entry name" value="NUDIXFAMILY"/>
</dbReference>
<dbReference type="GO" id="GO:0008893">
    <property type="term" value="F:guanosine-3',5'-bis(diphosphate) 3'-diphosphatase activity"/>
    <property type="evidence" value="ECO:0007669"/>
    <property type="project" value="TreeGrafter"/>
</dbReference>
<protein>
    <recommendedName>
        <fullName evidence="5">Nudix hydrolase domain-containing protein</fullName>
    </recommendedName>
</protein>
<comment type="caution">
    <text evidence="6">The sequence shown here is derived from an EMBL/GenBank/DDBJ whole genome shotgun (WGS) entry which is preliminary data.</text>
</comment>
<feature type="compositionally biased region" description="Basic residues" evidence="4">
    <location>
        <begin position="72"/>
        <end position="88"/>
    </location>
</feature>
<dbReference type="GO" id="GO:0009507">
    <property type="term" value="C:chloroplast"/>
    <property type="evidence" value="ECO:0007669"/>
    <property type="project" value="TreeGrafter"/>
</dbReference>
<dbReference type="GO" id="GO:0034432">
    <property type="term" value="F:bis(5'-adenosyl)-pentaphosphatase activity"/>
    <property type="evidence" value="ECO:0007669"/>
    <property type="project" value="TreeGrafter"/>
</dbReference>
<dbReference type="Proteomes" id="UP001141552">
    <property type="component" value="Unassembled WGS sequence"/>
</dbReference>
<gene>
    <name evidence="6" type="ORF">Tsubulata_005562</name>
</gene>
<evidence type="ECO:0000256" key="4">
    <source>
        <dbReference type="SAM" id="MobiDB-lite"/>
    </source>
</evidence>
<keyword evidence="7" id="KW-1185">Reference proteome</keyword>
<dbReference type="Gene3D" id="3.90.79.10">
    <property type="entry name" value="Nucleoside Triphosphate Pyrophosphohydrolase"/>
    <property type="match status" value="1"/>
</dbReference>
<organism evidence="6 7">
    <name type="scientific">Turnera subulata</name>
    <dbReference type="NCBI Taxonomy" id="218843"/>
    <lineage>
        <taxon>Eukaryota</taxon>
        <taxon>Viridiplantae</taxon>
        <taxon>Streptophyta</taxon>
        <taxon>Embryophyta</taxon>
        <taxon>Tracheophyta</taxon>
        <taxon>Spermatophyta</taxon>
        <taxon>Magnoliopsida</taxon>
        <taxon>eudicotyledons</taxon>
        <taxon>Gunneridae</taxon>
        <taxon>Pentapetalae</taxon>
        <taxon>rosids</taxon>
        <taxon>fabids</taxon>
        <taxon>Malpighiales</taxon>
        <taxon>Passifloraceae</taxon>
        <taxon>Turnera</taxon>
    </lineage>
</organism>
<evidence type="ECO:0000313" key="6">
    <source>
        <dbReference type="EMBL" id="KAJ4823743.1"/>
    </source>
</evidence>
<dbReference type="NCBIfam" id="NF001938">
    <property type="entry name" value="PRK00714.1-5"/>
    <property type="match status" value="1"/>
</dbReference>
<proteinExistence type="inferred from homology"/>
<dbReference type="SUPFAM" id="SSF55811">
    <property type="entry name" value="Nudix"/>
    <property type="match status" value="1"/>
</dbReference>
<dbReference type="PANTHER" id="PTHR11839">
    <property type="entry name" value="UDP/ADP-SUGAR PYROPHOSPHATASE"/>
    <property type="match status" value="1"/>
</dbReference>
<evidence type="ECO:0000259" key="5">
    <source>
        <dbReference type="PROSITE" id="PS51462"/>
    </source>
</evidence>
<dbReference type="PROSITE" id="PS51462">
    <property type="entry name" value="NUDIX"/>
    <property type="match status" value="1"/>
</dbReference>
<dbReference type="AlphaFoldDB" id="A0A9Q0F2D7"/>
<sequence>MGSHGLVAGRSAPGLRWASGPNYPFKSALFTALPLRLSSSPSPILLPIKSSSQVKVWAACLIDSLSSGGDRWRRRRNSSRSRSRRRTGKTLSMETPPQGYRINVGICLVNADKKIFYGLRINRKKNIWQMPQGGADEGEDLINAAIRELREETGVTSAEFLAEAPLWLTYDFSISARERLYQQWGRDYKGQAQKWFLFKFTGKDDEINLLGDGSEDPEFKDWSWILPERMVELLTDVASSLALCSHRTSSPPRRPRAPPLACHPAAVAACNPRCAEPRVEADPDVGFDPVFRGLELDLG</sequence>
<evidence type="ECO:0000313" key="7">
    <source>
        <dbReference type="Proteomes" id="UP001141552"/>
    </source>
</evidence>
<evidence type="ECO:0000256" key="3">
    <source>
        <dbReference type="RuleBase" id="RU003476"/>
    </source>
</evidence>